<dbReference type="InterPro" id="IPR029001">
    <property type="entry name" value="ITPase-like_fam"/>
</dbReference>
<dbReference type="HAMAP" id="MF_00528">
    <property type="entry name" value="Maf"/>
    <property type="match status" value="1"/>
</dbReference>
<dbReference type="NCBIfam" id="TIGR00172">
    <property type="entry name" value="maf"/>
    <property type="match status" value="1"/>
</dbReference>
<evidence type="ECO:0000256" key="2">
    <source>
        <dbReference type="ARBA" id="ARBA00022801"/>
    </source>
</evidence>
<dbReference type="PIRSF" id="PIRSF006305">
    <property type="entry name" value="Maf"/>
    <property type="match status" value="1"/>
</dbReference>
<dbReference type="InterPro" id="IPR003697">
    <property type="entry name" value="Maf-like"/>
</dbReference>
<dbReference type="AlphaFoldDB" id="A0A6N2UVS9"/>
<feature type="site" description="Important for substrate specificity" evidence="3">
    <location>
        <position position="73"/>
    </location>
</feature>
<keyword evidence="3" id="KW-0546">Nucleotide metabolism</keyword>
<dbReference type="SUPFAM" id="SSF52972">
    <property type="entry name" value="ITPase-like"/>
    <property type="match status" value="1"/>
</dbReference>
<feature type="site" description="Important for substrate specificity" evidence="3">
    <location>
        <position position="14"/>
    </location>
</feature>
<dbReference type="GO" id="GO:0009117">
    <property type="term" value="P:nucleotide metabolic process"/>
    <property type="evidence" value="ECO:0007669"/>
    <property type="project" value="UniProtKB-KW"/>
</dbReference>
<dbReference type="EMBL" id="CACRTG010000021">
    <property type="protein sequence ID" value="VYT21313.1"/>
    <property type="molecule type" value="Genomic_DNA"/>
</dbReference>
<dbReference type="GO" id="GO:0005737">
    <property type="term" value="C:cytoplasm"/>
    <property type="evidence" value="ECO:0007669"/>
    <property type="project" value="UniProtKB-SubCell"/>
</dbReference>
<dbReference type="Gene3D" id="3.90.950.10">
    <property type="match status" value="1"/>
</dbReference>
<dbReference type="CDD" id="cd00555">
    <property type="entry name" value="Maf"/>
    <property type="match status" value="1"/>
</dbReference>
<comment type="cofactor">
    <cofactor evidence="1 3">
        <name>a divalent metal cation</name>
        <dbReference type="ChEBI" id="CHEBI:60240"/>
    </cofactor>
</comment>
<keyword evidence="3" id="KW-0963">Cytoplasm</keyword>
<evidence type="ECO:0000256" key="3">
    <source>
        <dbReference type="HAMAP-Rule" id="MF_00528"/>
    </source>
</evidence>
<name>A0A6N2UVS9_9FIRM</name>
<comment type="similarity">
    <text evidence="3">Belongs to the Maf family. YhdE subfamily.</text>
</comment>
<comment type="function">
    <text evidence="3">Nucleoside triphosphate pyrophosphatase that hydrolyzes dTTP and UTP. May have a dual role in cell division arrest and in preventing the incorporation of modified nucleotides into cellular nucleic acids.</text>
</comment>
<evidence type="ECO:0000313" key="4">
    <source>
        <dbReference type="EMBL" id="VYT21313.1"/>
    </source>
</evidence>
<organism evidence="4">
    <name type="scientific">[Clostridium] nexile</name>
    <dbReference type="NCBI Taxonomy" id="29361"/>
    <lineage>
        <taxon>Bacteria</taxon>
        <taxon>Bacillati</taxon>
        <taxon>Bacillota</taxon>
        <taxon>Clostridia</taxon>
        <taxon>Lachnospirales</taxon>
        <taxon>Lachnospiraceae</taxon>
        <taxon>Tyzzerella</taxon>
    </lineage>
</organism>
<reference evidence="4" key="1">
    <citation type="submission" date="2019-11" db="EMBL/GenBank/DDBJ databases">
        <authorList>
            <person name="Feng L."/>
        </authorList>
    </citation>
    <scope>NUCLEOTIDE SEQUENCE</scope>
    <source>
        <strain evidence="4">CnexileLFYP112</strain>
    </source>
</reference>
<keyword evidence="2 3" id="KW-0378">Hydrolase</keyword>
<comment type="subcellular location">
    <subcellularLocation>
        <location evidence="3">Cytoplasm</location>
    </subcellularLocation>
</comment>
<dbReference type="Pfam" id="PF02545">
    <property type="entry name" value="Maf"/>
    <property type="match status" value="1"/>
</dbReference>
<accession>A0A6N2UVS9</accession>
<gene>
    <name evidence="4" type="primary">maf</name>
    <name evidence="4" type="ORF">CNLFYP112_02290</name>
</gene>
<feature type="active site" description="Proton acceptor" evidence="3">
    <location>
        <position position="72"/>
    </location>
</feature>
<dbReference type="GO" id="GO:0047429">
    <property type="term" value="F:nucleoside triphosphate diphosphatase activity"/>
    <property type="evidence" value="ECO:0007669"/>
    <property type="project" value="UniProtKB-EC"/>
</dbReference>
<evidence type="ECO:0000256" key="1">
    <source>
        <dbReference type="ARBA" id="ARBA00001968"/>
    </source>
</evidence>
<proteinExistence type="inferred from homology"/>
<comment type="catalytic activity">
    <reaction evidence="3">
        <text>UTP + H2O = UMP + diphosphate + H(+)</text>
        <dbReference type="Rhea" id="RHEA:29395"/>
        <dbReference type="ChEBI" id="CHEBI:15377"/>
        <dbReference type="ChEBI" id="CHEBI:15378"/>
        <dbReference type="ChEBI" id="CHEBI:33019"/>
        <dbReference type="ChEBI" id="CHEBI:46398"/>
        <dbReference type="ChEBI" id="CHEBI:57865"/>
        <dbReference type="EC" id="3.6.1.9"/>
    </reaction>
</comment>
<dbReference type="PANTHER" id="PTHR43213:SF5">
    <property type="entry name" value="BIFUNCTIONAL DTTP_UTP PYROPHOSPHATASE_METHYLTRANSFERASE PROTEIN-RELATED"/>
    <property type="match status" value="1"/>
</dbReference>
<sequence>MRKKRIVLASASPRRSELMKQAGFTFEIQVSKREEVYQSERPDEIVEELSLLKAEDVAQSLEQENVIVIGADTVVALDGKILGKPKSKEDAFAMIQSLQGRAHQVYTGTAILIFDEFGNCRTVNHAVCTEVFVNPMSEEEITDYIEHENVMDKAGAYGIQGRFAIHIDKIEGDYYNVVGLPISYIYEVLKEEVER</sequence>
<dbReference type="PANTHER" id="PTHR43213">
    <property type="entry name" value="BIFUNCTIONAL DTTP/UTP PYROPHOSPHATASE/METHYLTRANSFERASE PROTEIN-RELATED"/>
    <property type="match status" value="1"/>
</dbReference>
<comment type="catalytic activity">
    <reaction evidence="3">
        <text>dTTP + H2O = dTMP + diphosphate + H(+)</text>
        <dbReference type="Rhea" id="RHEA:28534"/>
        <dbReference type="ChEBI" id="CHEBI:15377"/>
        <dbReference type="ChEBI" id="CHEBI:15378"/>
        <dbReference type="ChEBI" id="CHEBI:33019"/>
        <dbReference type="ChEBI" id="CHEBI:37568"/>
        <dbReference type="ChEBI" id="CHEBI:63528"/>
        <dbReference type="EC" id="3.6.1.9"/>
    </reaction>
</comment>
<comment type="caution">
    <text evidence="3">Lacks conserved residue(s) required for the propagation of feature annotation.</text>
</comment>
<dbReference type="EC" id="3.6.1.9" evidence="3"/>
<feature type="site" description="Important for substrate specificity" evidence="3">
    <location>
        <position position="160"/>
    </location>
</feature>
<protein>
    <recommendedName>
        <fullName evidence="3">dTTP/UTP pyrophosphatase</fullName>
        <shortName evidence="3">dTTPase/UTPase</shortName>
        <ecNumber evidence="3">3.6.1.9</ecNumber>
    </recommendedName>
    <alternativeName>
        <fullName evidence="3">Nucleoside triphosphate pyrophosphatase</fullName>
    </alternativeName>
    <alternativeName>
        <fullName evidence="3">Nucleotide pyrophosphatase</fullName>
        <shortName evidence="3">Nucleotide PPase</shortName>
    </alternativeName>
</protein>